<feature type="non-terminal residue" evidence="1">
    <location>
        <position position="1"/>
    </location>
</feature>
<dbReference type="OrthoDB" id="10250083at2759"/>
<dbReference type="EMBL" id="BFAA01026328">
    <property type="protein sequence ID" value="GCB80864.1"/>
    <property type="molecule type" value="Genomic_DNA"/>
</dbReference>
<evidence type="ECO:0000313" key="2">
    <source>
        <dbReference type="Proteomes" id="UP000288216"/>
    </source>
</evidence>
<dbReference type="Pfam" id="PF01992">
    <property type="entry name" value="vATP-synt_AC39"/>
    <property type="match status" value="1"/>
</dbReference>
<accession>A0A401Q645</accession>
<protein>
    <submittedName>
        <fullName evidence="1">Uncharacterized protein</fullName>
    </submittedName>
</protein>
<dbReference type="SUPFAM" id="SSF103486">
    <property type="entry name" value="V-type ATP synthase subunit C"/>
    <property type="match status" value="1"/>
</dbReference>
<dbReference type="GO" id="GO:0033179">
    <property type="term" value="C:proton-transporting V-type ATPase, V0 domain"/>
    <property type="evidence" value="ECO:0007669"/>
    <property type="project" value="InterPro"/>
</dbReference>
<dbReference type="PANTHER" id="PTHR11028">
    <property type="entry name" value="VACUOLAR ATP SYNTHASE SUBUNIT AC39"/>
    <property type="match status" value="1"/>
</dbReference>
<reference evidence="1 2" key="1">
    <citation type="journal article" date="2018" name="Nat. Ecol. Evol.">
        <title>Shark genomes provide insights into elasmobranch evolution and the origin of vertebrates.</title>
        <authorList>
            <person name="Hara Y"/>
            <person name="Yamaguchi K"/>
            <person name="Onimaru K"/>
            <person name="Kadota M"/>
            <person name="Koyanagi M"/>
            <person name="Keeley SD"/>
            <person name="Tatsumi K"/>
            <person name="Tanaka K"/>
            <person name="Motone F"/>
            <person name="Kageyama Y"/>
            <person name="Nozu R"/>
            <person name="Adachi N"/>
            <person name="Nishimura O"/>
            <person name="Nakagawa R"/>
            <person name="Tanegashima C"/>
            <person name="Kiyatake I"/>
            <person name="Matsumoto R"/>
            <person name="Murakumo K"/>
            <person name="Nishida K"/>
            <person name="Terakita A"/>
            <person name="Kuratani S"/>
            <person name="Sato K"/>
            <person name="Hyodo S Kuraku.S."/>
        </authorList>
    </citation>
    <scope>NUCLEOTIDE SEQUENCE [LARGE SCALE GENOMIC DNA]</scope>
</reference>
<organism evidence="1 2">
    <name type="scientific">Scyliorhinus torazame</name>
    <name type="common">Cloudy catshark</name>
    <name type="synonym">Catulus torazame</name>
    <dbReference type="NCBI Taxonomy" id="75743"/>
    <lineage>
        <taxon>Eukaryota</taxon>
        <taxon>Metazoa</taxon>
        <taxon>Chordata</taxon>
        <taxon>Craniata</taxon>
        <taxon>Vertebrata</taxon>
        <taxon>Chondrichthyes</taxon>
        <taxon>Elasmobranchii</taxon>
        <taxon>Galeomorphii</taxon>
        <taxon>Galeoidea</taxon>
        <taxon>Carcharhiniformes</taxon>
        <taxon>Scyliorhinidae</taxon>
        <taxon>Scyliorhinus</taxon>
    </lineage>
</organism>
<dbReference type="Proteomes" id="UP000288216">
    <property type="component" value="Unassembled WGS sequence"/>
</dbReference>
<dbReference type="InterPro" id="IPR036079">
    <property type="entry name" value="ATPase_csu/dsu_sf"/>
</dbReference>
<dbReference type="InterPro" id="IPR016727">
    <property type="entry name" value="ATPase_V0-cplx_dsu"/>
</dbReference>
<comment type="caution">
    <text evidence="1">The sequence shown here is derived from an EMBL/GenBank/DDBJ whole genome shotgun (WGS) entry which is preliminary data.</text>
</comment>
<keyword evidence="2" id="KW-1185">Reference proteome</keyword>
<sequence>FEADRRAFIITLNSFGTELSREDRAALYPCCGRLHPDGLTLLSKAEDFEHVRAVAEYYAEYKFLFEGAEKNSDEKTLEDKFFEYEVLGQTWPGDQDMLKSKGWMLGAVTRHKNLNHPKLTPLFALVLSVRNLWETA</sequence>
<gene>
    <name evidence="1" type="ORF">scyTo_0023109</name>
</gene>
<name>A0A401Q645_SCYTO</name>
<dbReference type="STRING" id="75743.A0A401Q645"/>
<proteinExistence type="predicted"/>
<evidence type="ECO:0000313" key="1">
    <source>
        <dbReference type="EMBL" id="GCB80864.1"/>
    </source>
</evidence>
<dbReference type="InterPro" id="IPR002843">
    <property type="entry name" value="ATPase_V0-cplx_csu/dsu"/>
</dbReference>
<dbReference type="GO" id="GO:0046961">
    <property type="term" value="F:proton-transporting ATPase activity, rotational mechanism"/>
    <property type="evidence" value="ECO:0007669"/>
    <property type="project" value="InterPro"/>
</dbReference>
<dbReference type="AlphaFoldDB" id="A0A401Q645"/>